<dbReference type="InterPro" id="IPR029063">
    <property type="entry name" value="SAM-dependent_MTases_sf"/>
</dbReference>
<evidence type="ECO:0000313" key="6">
    <source>
        <dbReference type="EMBL" id="MBB6012438.1"/>
    </source>
</evidence>
<accession>A0A7W9VUV8</accession>
<evidence type="ECO:0000256" key="1">
    <source>
        <dbReference type="ARBA" id="ARBA00011900"/>
    </source>
</evidence>
<reference evidence="6 7" key="1">
    <citation type="submission" date="2020-08" db="EMBL/GenBank/DDBJ databases">
        <title>Genomic Encyclopedia of Type Strains, Phase IV (KMG-IV): sequencing the most valuable type-strain genomes for metagenomic binning, comparative biology and taxonomic classification.</title>
        <authorList>
            <person name="Goeker M."/>
        </authorList>
    </citation>
    <scope>NUCLEOTIDE SEQUENCE [LARGE SCALE GENOMIC DNA]</scope>
    <source>
        <strain evidence="6 7">DSM 11099</strain>
    </source>
</reference>
<evidence type="ECO:0000313" key="7">
    <source>
        <dbReference type="Proteomes" id="UP000533306"/>
    </source>
</evidence>
<dbReference type="GO" id="GO:0009007">
    <property type="term" value="F:site-specific DNA-methyltransferase (adenine-specific) activity"/>
    <property type="evidence" value="ECO:0007669"/>
    <property type="project" value="UniProtKB-EC"/>
</dbReference>
<dbReference type="PROSITE" id="PS00092">
    <property type="entry name" value="N6_MTASE"/>
    <property type="match status" value="1"/>
</dbReference>
<sequence length="414" mass="46699">MQVGLIQRYLGNKSSIAPDIVALVRSLSEPGDTVVDAFSGSLAATFAMRQAGLRVVPNDINHFSWLFATAFLTGSQPIGPNGRLGSPGERHQQWRALADELVAPVGHGDAASIFRTDIYDHYCEEGGKSSFLSARGRSGRRRFFSADNAATIDRALSRIRFWWRNGRIDQRTRCILSAMLISGVERVSNTQGTYHDFPREFIDTRALRPLKIEVPPDEIFLGPESPLIGRAEDSLDFVRRAPAHRVLYLDPPYNFRQYTSYYFMLNLLSKHAEVDDLDEFFSELEYVRGQNMADDFKSTFCSKKAFMPSLRTIIERADTEHVVISYFDGRNHWGSFKSEHAESDGRKAIEEFLASDLFEAGSARCIPVDRLNYQSYGGFKAKKVSEYLFTARTSSIIANERRGEVLEWTGKALG</sequence>
<evidence type="ECO:0000256" key="3">
    <source>
        <dbReference type="ARBA" id="ARBA00022679"/>
    </source>
</evidence>
<dbReference type="AlphaFoldDB" id="A0A7W9VUV8"/>
<dbReference type="SUPFAM" id="SSF53335">
    <property type="entry name" value="S-adenosyl-L-methionine-dependent methyltransferases"/>
    <property type="match status" value="1"/>
</dbReference>
<proteinExistence type="predicted"/>
<name>A0A7W9VUV8_9HYPH</name>
<dbReference type="EMBL" id="JACHEU010000001">
    <property type="protein sequence ID" value="MBB6012438.1"/>
    <property type="molecule type" value="Genomic_DNA"/>
</dbReference>
<dbReference type="EC" id="2.1.1.72" evidence="1"/>
<dbReference type="Proteomes" id="UP000533306">
    <property type="component" value="Unassembled WGS sequence"/>
</dbReference>
<evidence type="ECO:0000256" key="2">
    <source>
        <dbReference type="ARBA" id="ARBA00022603"/>
    </source>
</evidence>
<organism evidence="6 7">
    <name type="scientific">Aquamicrobium lusatiense</name>
    <dbReference type="NCBI Taxonomy" id="89772"/>
    <lineage>
        <taxon>Bacteria</taxon>
        <taxon>Pseudomonadati</taxon>
        <taxon>Pseudomonadota</taxon>
        <taxon>Alphaproteobacteria</taxon>
        <taxon>Hyphomicrobiales</taxon>
        <taxon>Phyllobacteriaceae</taxon>
        <taxon>Aquamicrobium</taxon>
    </lineage>
</organism>
<comment type="caution">
    <text evidence="6">The sequence shown here is derived from an EMBL/GenBank/DDBJ whole genome shotgun (WGS) entry which is preliminary data.</text>
</comment>
<dbReference type="GO" id="GO:0009307">
    <property type="term" value="P:DNA restriction-modification system"/>
    <property type="evidence" value="ECO:0007669"/>
    <property type="project" value="InterPro"/>
</dbReference>
<gene>
    <name evidence="6" type="ORF">HNR59_001783</name>
</gene>
<keyword evidence="7" id="KW-1185">Reference proteome</keyword>
<dbReference type="InterPro" id="IPR012327">
    <property type="entry name" value="MeTrfase_D12"/>
</dbReference>
<protein>
    <recommendedName>
        <fullName evidence="1">site-specific DNA-methyltransferase (adenine-specific)</fullName>
        <ecNumber evidence="1">2.1.1.72</ecNumber>
    </recommendedName>
</protein>
<dbReference type="GO" id="GO:0032259">
    <property type="term" value="P:methylation"/>
    <property type="evidence" value="ECO:0007669"/>
    <property type="project" value="UniProtKB-KW"/>
</dbReference>
<dbReference type="Pfam" id="PF02086">
    <property type="entry name" value="MethyltransfD12"/>
    <property type="match status" value="2"/>
</dbReference>
<evidence type="ECO:0000256" key="4">
    <source>
        <dbReference type="ARBA" id="ARBA00022691"/>
    </source>
</evidence>
<keyword evidence="4" id="KW-0949">S-adenosyl-L-methionine</keyword>
<dbReference type="GO" id="GO:0003676">
    <property type="term" value="F:nucleic acid binding"/>
    <property type="evidence" value="ECO:0007669"/>
    <property type="project" value="InterPro"/>
</dbReference>
<keyword evidence="3" id="KW-0808">Transferase</keyword>
<evidence type="ECO:0000256" key="5">
    <source>
        <dbReference type="ARBA" id="ARBA00047942"/>
    </source>
</evidence>
<dbReference type="InterPro" id="IPR002052">
    <property type="entry name" value="DNA_methylase_N6_adenine_CS"/>
</dbReference>
<comment type="catalytic activity">
    <reaction evidence="5">
        <text>a 2'-deoxyadenosine in DNA + S-adenosyl-L-methionine = an N(6)-methyl-2'-deoxyadenosine in DNA + S-adenosyl-L-homocysteine + H(+)</text>
        <dbReference type="Rhea" id="RHEA:15197"/>
        <dbReference type="Rhea" id="RHEA-COMP:12418"/>
        <dbReference type="Rhea" id="RHEA-COMP:12419"/>
        <dbReference type="ChEBI" id="CHEBI:15378"/>
        <dbReference type="ChEBI" id="CHEBI:57856"/>
        <dbReference type="ChEBI" id="CHEBI:59789"/>
        <dbReference type="ChEBI" id="CHEBI:90615"/>
        <dbReference type="ChEBI" id="CHEBI:90616"/>
        <dbReference type="EC" id="2.1.1.72"/>
    </reaction>
</comment>
<keyword evidence="2 6" id="KW-0489">Methyltransferase</keyword>
<dbReference type="RefSeq" id="WP_183828815.1">
    <property type="nucleotide sequence ID" value="NZ_JACHEU010000001.1"/>
</dbReference>